<evidence type="ECO:0008006" key="3">
    <source>
        <dbReference type="Google" id="ProtNLM"/>
    </source>
</evidence>
<dbReference type="RefSeq" id="WP_187306661.1">
    <property type="nucleotide sequence ID" value="NZ_CP045621.1"/>
</dbReference>
<accession>A0A0M6YEQ5</accession>
<keyword evidence="2" id="KW-1185">Reference proteome</keyword>
<dbReference type="EMBL" id="CXST01000033">
    <property type="protein sequence ID" value="CTQ47747.1"/>
    <property type="molecule type" value="Genomic_DNA"/>
</dbReference>
<protein>
    <recommendedName>
        <fullName evidence="3">Lipoprotein</fullName>
    </recommendedName>
</protein>
<proteinExistence type="predicted"/>
<dbReference type="AlphaFoldDB" id="A0A0M6YEQ5"/>
<evidence type="ECO:0000313" key="2">
    <source>
        <dbReference type="Proteomes" id="UP000048926"/>
    </source>
</evidence>
<gene>
    <name evidence="1" type="ORF">LAL4801_06216</name>
</gene>
<dbReference type="Proteomes" id="UP000048926">
    <property type="component" value="Unassembled WGS sequence"/>
</dbReference>
<sequence length="55" mass="6152">MKHLRLVLCLGWLVSGCAQVEMPIEPDGIDKMRKSPCACAEIEFEPSSFEWVEAA</sequence>
<evidence type="ECO:0000313" key="1">
    <source>
        <dbReference type="EMBL" id="CTQ47747.1"/>
    </source>
</evidence>
<name>A0A0M6YEQ5_9HYPH</name>
<dbReference type="PROSITE" id="PS51257">
    <property type="entry name" value="PROKAR_LIPOPROTEIN"/>
    <property type="match status" value="1"/>
</dbReference>
<reference evidence="2" key="1">
    <citation type="submission" date="2015-07" db="EMBL/GenBank/DDBJ databases">
        <authorList>
            <person name="Rodrigo-Torres Lidia"/>
            <person name="Arahal R.David."/>
        </authorList>
    </citation>
    <scope>NUCLEOTIDE SEQUENCE [LARGE SCALE GENOMIC DNA]</scope>
    <source>
        <strain evidence="2">CECT 4801</strain>
    </source>
</reference>
<organism evidence="1 2">
    <name type="scientific">Roseibium aggregatum</name>
    <dbReference type="NCBI Taxonomy" id="187304"/>
    <lineage>
        <taxon>Bacteria</taxon>
        <taxon>Pseudomonadati</taxon>
        <taxon>Pseudomonadota</taxon>
        <taxon>Alphaproteobacteria</taxon>
        <taxon>Hyphomicrobiales</taxon>
        <taxon>Stappiaceae</taxon>
        <taxon>Roseibium</taxon>
    </lineage>
</organism>